<dbReference type="Pfam" id="PF06338">
    <property type="entry name" value="ComK"/>
    <property type="match status" value="1"/>
</dbReference>
<organism evidence="1 2">
    <name type="scientific">Salibacterium salarium</name>
    <dbReference type="NCBI Taxonomy" id="284579"/>
    <lineage>
        <taxon>Bacteria</taxon>
        <taxon>Bacillati</taxon>
        <taxon>Bacillota</taxon>
        <taxon>Bacilli</taxon>
        <taxon>Bacillales</taxon>
        <taxon>Bacillaceae</taxon>
    </lineage>
</organism>
<name>A0A428N9V2_9BACI</name>
<dbReference type="AlphaFoldDB" id="A0A428N9V2"/>
<sequence>MWVIMRRNVVVNRNLLEDIRDRYEVINKTLALLPVFDLDIKSMIYETNRKIIFSRQTPLEIMEEACLEGGSSISGRIAFVREVVGIHRRRPVPVNVAEDIYAFPTFSHRNPNNCWIFYSHIRKGIADENTGEGIVIFFDGQQLPVHVSYPRLDKQILRTSRCKSICDHYRRY</sequence>
<dbReference type="InterPro" id="IPR010461">
    <property type="entry name" value="ComK"/>
</dbReference>
<comment type="caution">
    <text evidence="1">The sequence shown here is derived from an EMBL/GenBank/DDBJ whole genome shotgun (WGS) entry which is preliminary data.</text>
</comment>
<dbReference type="OrthoDB" id="2417337at2"/>
<dbReference type="EMBL" id="RBVX01000001">
    <property type="protein sequence ID" value="RSL35120.1"/>
    <property type="molecule type" value="Genomic_DNA"/>
</dbReference>
<gene>
    <name evidence="1" type="ORF">D7Z54_00670</name>
</gene>
<evidence type="ECO:0000313" key="2">
    <source>
        <dbReference type="Proteomes" id="UP000275076"/>
    </source>
</evidence>
<keyword evidence="2" id="KW-1185">Reference proteome</keyword>
<evidence type="ECO:0000313" key="1">
    <source>
        <dbReference type="EMBL" id="RSL35120.1"/>
    </source>
</evidence>
<accession>A0A428N9V2</accession>
<dbReference type="GO" id="GO:0030420">
    <property type="term" value="P:establishment of competence for transformation"/>
    <property type="evidence" value="ECO:0007669"/>
    <property type="project" value="InterPro"/>
</dbReference>
<reference evidence="1 2" key="1">
    <citation type="submission" date="2018-10" db="EMBL/GenBank/DDBJ databases">
        <title>Draft genome sequence of Bacillus salarius IM0101, isolated from a hypersaline soil in Inner Mongolia, China.</title>
        <authorList>
            <person name="Yamprayoonswat W."/>
            <person name="Boonvisut S."/>
            <person name="Jumpathong W."/>
            <person name="Sittihan S."/>
            <person name="Ruangsuj P."/>
            <person name="Wanthongcharoen S."/>
            <person name="Thongpramul N."/>
            <person name="Pimmason S."/>
            <person name="Yu B."/>
            <person name="Yasawong M."/>
        </authorList>
    </citation>
    <scope>NUCLEOTIDE SEQUENCE [LARGE SCALE GENOMIC DNA]</scope>
    <source>
        <strain evidence="1 2">IM0101</strain>
    </source>
</reference>
<dbReference type="Proteomes" id="UP000275076">
    <property type="component" value="Unassembled WGS sequence"/>
</dbReference>
<evidence type="ECO:0008006" key="3">
    <source>
        <dbReference type="Google" id="ProtNLM"/>
    </source>
</evidence>
<protein>
    <recommendedName>
        <fullName evidence="3">Competence protein ComK</fullName>
    </recommendedName>
</protein>
<proteinExistence type="predicted"/>